<dbReference type="Gene3D" id="1.10.238.210">
    <property type="match status" value="1"/>
</dbReference>
<comment type="catalytic activity">
    <reaction evidence="6">
        <text>L-glutamine + H2O = L-glutamate + NH4(+)</text>
        <dbReference type="Rhea" id="RHEA:15889"/>
        <dbReference type="ChEBI" id="CHEBI:15377"/>
        <dbReference type="ChEBI" id="CHEBI:28938"/>
        <dbReference type="ChEBI" id="CHEBI:29985"/>
        <dbReference type="ChEBI" id="CHEBI:58359"/>
        <dbReference type="EC" id="3.5.1.2"/>
    </reaction>
</comment>
<proteinExistence type="inferred from homology"/>
<dbReference type="FunFam" id="1.25.40.20:FF:000069">
    <property type="entry name" value="Glutaminase, isoform E"/>
    <property type="match status" value="1"/>
</dbReference>
<dbReference type="PROSITE" id="PS50088">
    <property type="entry name" value="ANK_REPEAT"/>
    <property type="match status" value="2"/>
</dbReference>
<evidence type="ECO:0000256" key="9">
    <source>
        <dbReference type="SAM" id="MobiDB-lite"/>
    </source>
</evidence>
<dbReference type="SUPFAM" id="SSF48403">
    <property type="entry name" value="Ankyrin repeat"/>
    <property type="match status" value="1"/>
</dbReference>
<dbReference type="Pfam" id="PF04960">
    <property type="entry name" value="Glutaminase"/>
    <property type="match status" value="1"/>
</dbReference>
<dbReference type="InterPro" id="IPR015868">
    <property type="entry name" value="Glutaminase"/>
</dbReference>
<evidence type="ECO:0000256" key="6">
    <source>
        <dbReference type="ARBA" id="ARBA00049534"/>
    </source>
</evidence>
<organism evidence="11 12">
    <name type="scientific">Strongyloides venezuelensis</name>
    <name type="common">Threadworm</name>
    <dbReference type="NCBI Taxonomy" id="75913"/>
    <lineage>
        <taxon>Eukaryota</taxon>
        <taxon>Metazoa</taxon>
        <taxon>Ecdysozoa</taxon>
        <taxon>Nematoda</taxon>
        <taxon>Chromadorea</taxon>
        <taxon>Rhabditida</taxon>
        <taxon>Tylenchina</taxon>
        <taxon>Panagrolaimomorpha</taxon>
        <taxon>Strongyloidoidea</taxon>
        <taxon>Strongyloididae</taxon>
        <taxon>Strongyloides</taxon>
    </lineage>
</organism>
<dbReference type="Gene3D" id="1.25.40.20">
    <property type="entry name" value="Ankyrin repeat-containing domain"/>
    <property type="match status" value="1"/>
</dbReference>
<feature type="domain" description="Glutaminase EF-hand" evidence="10">
    <location>
        <begin position="86"/>
        <end position="174"/>
    </location>
</feature>
<dbReference type="Pfam" id="PF12796">
    <property type="entry name" value="Ank_2"/>
    <property type="match status" value="1"/>
</dbReference>
<dbReference type="FunFam" id="3.40.710.10:FF:000008">
    <property type="entry name" value="Glutaminase, isoform E"/>
    <property type="match status" value="1"/>
</dbReference>
<evidence type="ECO:0000313" key="12">
    <source>
        <dbReference type="WBParaSite" id="SVE_0661500.1"/>
    </source>
</evidence>
<reference evidence="12" key="2">
    <citation type="submission" date="2015-08" db="UniProtKB">
        <authorList>
            <consortium name="WormBaseParasite"/>
        </authorList>
    </citation>
    <scope>IDENTIFICATION</scope>
</reference>
<dbReference type="Proteomes" id="UP000035680">
    <property type="component" value="Unassembled WGS sequence"/>
</dbReference>
<evidence type="ECO:0000256" key="5">
    <source>
        <dbReference type="ARBA" id="ARBA00023043"/>
    </source>
</evidence>
<keyword evidence="3" id="KW-0677">Repeat</keyword>
<evidence type="ECO:0000259" key="10">
    <source>
        <dbReference type="Pfam" id="PF17959"/>
    </source>
</evidence>
<comment type="similarity">
    <text evidence="1">Belongs to the glutaminase family.</text>
</comment>
<name>A0A0K0FCQ0_STRVS</name>
<dbReference type="NCBIfam" id="TIGR03814">
    <property type="entry name" value="Gln_ase"/>
    <property type="match status" value="1"/>
</dbReference>
<keyword evidence="5 8" id="KW-0040">ANK repeat</keyword>
<dbReference type="WBParaSite" id="SVE_0661500.1">
    <property type="protein sequence ID" value="SVE_0661500.1"/>
    <property type="gene ID" value="SVE_0661500"/>
</dbReference>
<evidence type="ECO:0000256" key="2">
    <source>
        <dbReference type="ARBA" id="ARBA00012918"/>
    </source>
</evidence>
<feature type="repeat" description="ANK" evidence="8">
    <location>
        <begin position="539"/>
        <end position="563"/>
    </location>
</feature>
<evidence type="ECO:0000256" key="7">
    <source>
        <dbReference type="ARBA" id="ARBA00077251"/>
    </source>
</evidence>
<keyword evidence="11" id="KW-1185">Reference proteome</keyword>
<feature type="compositionally biased region" description="Polar residues" evidence="9">
    <location>
        <begin position="626"/>
        <end position="643"/>
    </location>
</feature>
<evidence type="ECO:0000313" key="11">
    <source>
        <dbReference type="Proteomes" id="UP000035680"/>
    </source>
</evidence>
<evidence type="ECO:0000256" key="3">
    <source>
        <dbReference type="ARBA" id="ARBA00022737"/>
    </source>
</evidence>
<evidence type="ECO:0000256" key="8">
    <source>
        <dbReference type="PROSITE-ProRule" id="PRU00023"/>
    </source>
</evidence>
<evidence type="ECO:0000256" key="1">
    <source>
        <dbReference type="ARBA" id="ARBA00011076"/>
    </source>
</evidence>
<dbReference type="Pfam" id="PF17959">
    <property type="entry name" value="EF-hand_14"/>
    <property type="match status" value="1"/>
</dbReference>
<evidence type="ECO:0000256" key="4">
    <source>
        <dbReference type="ARBA" id="ARBA00022801"/>
    </source>
</evidence>
<dbReference type="PROSITE" id="PS50297">
    <property type="entry name" value="ANK_REP_REGION"/>
    <property type="match status" value="1"/>
</dbReference>
<dbReference type="HAMAP" id="MF_00313">
    <property type="entry name" value="Glutaminase"/>
    <property type="match status" value="1"/>
</dbReference>
<dbReference type="AlphaFoldDB" id="A0A0K0FCQ0"/>
<dbReference type="InterPro" id="IPR002110">
    <property type="entry name" value="Ankyrin_rpt"/>
</dbReference>
<dbReference type="InterPro" id="IPR012338">
    <property type="entry name" value="Beta-lactam/transpept-like"/>
</dbReference>
<dbReference type="PANTHER" id="PTHR12544:SF51">
    <property type="entry name" value="GLUTAMINASE 3-RELATED"/>
    <property type="match status" value="1"/>
</dbReference>
<feature type="repeat" description="ANK" evidence="8">
    <location>
        <begin position="506"/>
        <end position="538"/>
    </location>
</feature>
<dbReference type="STRING" id="75913.A0A0K0FCQ0"/>
<dbReference type="EC" id="3.5.1.2" evidence="2"/>
<accession>A0A0K0FCQ0</accession>
<dbReference type="InterPro" id="IPR036770">
    <property type="entry name" value="Ankyrin_rpt-contain_sf"/>
</dbReference>
<feature type="region of interest" description="Disordered" evidence="9">
    <location>
        <begin position="626"/>
        <end position="651"/>
    </location>
</feature>
<dbReference type="PANTHER" id="PTHR12544">
    <property type="entry name" value="GLUTAMINASE"/>
    <property type="match status" value="1"/>
</dbReference>
<dbReference type="GO" id="GO:0004359">
    <property type="term" value="F:glutaminase activity"/>
    <property type="evidence" value="ECO:0007669"/>
    <property type="project" value="UniProtKB-EC"/>
</dbReference>
<sequence>MRDLVEYQKDSSLFSESPTDTIISQILERSHSMTSITSTSEEYRHSEQTLKAIGDILNRKHSVAQIMNETMEGLNHSYEFKKSSQEDLIFELFRIRSTEEASIGKLISVLKSFGIRDDDPRMKQTIEKMMLYEQESGDDCDTRHNRLSREKFKICIQPSIALISQALRNQLVIPNWSEFIKRIKDIFDSLKNETDGKVATYIPQLARQSPNRWGMSICTIDGQRYSLGDSKSAFCFQSVSKAFNYAIAASDVGADVVHSYVGHEPSGRLFNEICLDNQGKPHNPMINAGAIIVTSLLKRELSMADRYDFVLDQYRKLAGGGYIGFNNATFLSERATADRNYSLSYYMKENGCFPKEMTNLTETLDLYFQLCSLETNCDSAAVMAATLANGGVCPLTYKKCVESRPCRDVLSLMYSCGMYDYSGQFSFHVGLPAKSGVSGAMIVVIPNLMGICLWSPPLDRLGNTVRGVKFCQRLIETFNFHNYDSLLHTDEKKIDPRRRVGNKDTDLVVSLLYAAKNGEIQTVRRLYLQGANLNMSDYDGRTALHLAACEGHPNLVKFLLTVGKVNHVPQDRWGRTPYEEAKAFGKEECAKILYTYSTRRRKTITRETTVDAVIHEERDDDIITTTELNDTIRNTDSDSGGTSEQDEDHNGLSMLNDISEESSDNYLRRQSIVIRSYSLDE</sequence>
<dbReference type="GO" id="GO:0006543">
    <property type="term" value="P:L-glutamine catabolic process"/>
    <property type="evidence" value="ECO:0007669"/>
    <property type="project" value="TreeGrafter"/>
</dbReference>
<dbReference type="Gene3D" id="3.40.710.10">
    <property type="entry name" value="DD-peptidase/beta-lactamase superfamily"/>
    <property type="match status" value="1"/>
</dbReference>
<protein>
    <recommendedName>
        <fullName evidence="2">glutaminase</fullName>
        <ecNumber evidence="2">3.5.1.2</ecNumber>
    </recommendedName>
    <alternativeName>
        <fullName evidence="7">L-glutamine amidohydrolase</fullName>
    </alternativeName>
</protein>
<dbReference type="GO" id="GO:0006537">
    <property type="term" value="P:glutamate biosynthetic process"/>
    <property type="evidence" value="ECO:0007669"/>
    <property type="project" value="TreeGrafter"/>
</dbReference>
<keyword evidence="4" id="KW-0378">Hydrolase</keyword>
<dbReference type="SUPFAM" id="SSF56601">
    <property type="entry name" value="beta-lactamase/transpeptidase-like"/>
    <property type="match status" value="1"/>
</dbReference>
<reference evidence="11" key="1">
    <citation type="submission" date="2014-07" db="EMBL/GenBank/DDBJ databases">
        <authorList>
            <person name="Martin A.A"/>
            <person name="De Silva N."/>
        </authorList>
    </citation>
    <scope>NUCLEOTIDE SEQUENCE</scope>
</reference>
<dbReference type="SMART" id="SM00248">
    <property type="entry name" value="ANK"/>
    <property type="match status" value="2"/>
</dbReference>
<dbReference type="InterPro" id="IPR041541">
    <property type="entry name" value="Glutaminase_EF-hand"/>
</dbReference>